<protein>
    <recommendedName>
        <fullName evidence="8">ABC transmembrane type-1 domain-containing protein</fullName>
    </recommendedName>
</protein>
<feature type="transmembrane region" description="Helical" evidence="7">
    <location>
        <begin position="140"/>
        <end position="160"/>
    </location>
</feature>
<evidence type="ECO:0000256" key="4">
    <source>
        <dbReference type="ARBA" id="ARBA00022692"/>
    </source>
</evidence>
<dbReference type="InterPro" id="IPR035906">
    <property type="entry name" value="MetI-like_sf"/>
</dbReference>
<evidence type="ECO:0000256" key="6">
    <source>
        <dbReference type="ARBA" id="ARBA00023136"/>
    </source>
</evidence>
<dbReference type="SUPFAM" id="SSF161098">
    <property type="entry name" value="MetI-like"/>
    <property type="match status" value="1"/>
</dbReference>
<organism evidence="9">
    <name type="scientific">uncultured Acidimicrobiales bacterium</name>
    <dbReference type="NCBI Taxonomy" id="310071"/>
    <lineage>
        <taxon>Bacteria</taxon>
        <taxon>Bacillati</taxon>
        <taxon>Actinomycetota</taxon>
        <taxon>Acidimicrobiia</taxon>
        <taxon>Acidimicrobiales</taxon>
        <taxon>environmental samples</taxon>
    </lineage>
</organism>
<dbReference type="PANTHER" id="PTHR43386:SF1">
    <property type="entry name" value="D,D-DIPEPTIDE TRANSPORT SYSTEM PERMEASE PROTEIN DDPC-RELATED"/>
    <property type="match status" value="1"/>
</dbReference>
<keyword evidence="3" id="KW-1003">Cell membrane</keyword>
<keyword evidence="5 7" id="KW-1133">Transmembrane helix</keyword>
<feature type="transmembrane region" description="Helical" evidence="7">
    <location>
        <begin position="79"/>
        <end position="102"/>
    </location>
</feature>
<dbReference type="PANTHER" id="PTHR43386">
    <property type="entry name" value="OLIGOPEPTIDE TRANSPORT SYSTEM PERMEASE PROTEIN APPC"/>
    <property type="match status" value="1"/>
</dbReference>
<evidence type="ECO:0000259" key="8">
    <source>
        <dbReference type="PROSITE" id="PS50928"/>
    </source>
</evidence>
<evidence type="ECO:0000256" key="5">
    <source>
        <dbReference type="ARBA" id="ARBA00022989"/>
    </source>
</evidence>
<dbReference type="GO" id="GO:0005886">
    <property type="term" value="C:plasma membrane"/>
    <property type="evidence" value="ECO:0007669"/>
    <property type="project" value="UniProtKB-SubCell"/>
</dbReference>
<proteinExistence type="inferred from homology"/>
<dbReference type="InterPro" id="IPR050366">
    <property type="entry name" value="BP-dependent_transpt_permease"/>
</dbReference>
<comment type="similarity">
    <text evidence="7">Belongs to the binding-protein-dependent transport system permease family.</text>
</comment>
<keyword evidence="6 7" id="KW-0472">Membrane</keyword>
<evidence type="ECO:0000256" key="2">
    <source>
        <dbReference type="ARBA" id="ARBA00022448"/>
    </source>
</evidence>
<dbReference type="GO" id="GO:0055085">
    <property type="term" value="P:transmembrane transport"/>
    <property type="evidence" value="ECO:0007669"/>
    <property type="project" value="InterPro"/>
</dbReference>
<comment type="subcellular location">
    <subcellularLocation>
        <location evidence="1 7">Cell membrane</location>
        <topology evidence="1 7">Multi-pass membrane protein</topology>
    </subcellularLocation>
</comment>
<dbReference type="PROSITE" id="PS50928">
    <property type="entry name" value="ABC_TM1"/>
    <property type="match status" value="1"/>
</dbReference>
<dbReference type="CDD" id="cd06261">
    <property type="entry name" value="TM_PBP2"/>
    <property type="match status" value="1"/>
</dbReference>
<keyword evidence="4 7" id="KW-0812">Transmembrane</keyword>
<feature type="transmembrane region" description="Helical" evidence="7">
    <location>
        <begin position="114"/>
        <end position="134"/>
    </location>
</feature>
<dbReference type="Pfam" id="PF00528">
    <property type="entry name" value="BPD_transp_1"/>
    <property type="match status" value="1"/>
</dbReference>
<feature type="transmembrane region" description="Helical" evidence="7">
    <location>
        <begin position="199"/>
        <end position="226"/>
    </location>
</feature>
<evidence type="ECO:0000256" key="7">
    <source>
        <dbReference type="RuleBase" id="RU363032"/>
    </source>
</evidence>
<dbReference type="EMBL" id="CADCTF010000013">
    <property type="protein sequence ID" value="CAA9214067.1"/>
    <property type="molecule type" value="Genomic_DNA"/>
</dbReference>
<reference evidence="9" key="1">
    <citation type="submission" date="2020-02" db="EMBL/GenBank/DDBJ databases">
        <authorList>
            <person name="Meier V. D."/>
        </authorList>
    </citation>
    <scope>NUCLEOTIDE SEQUENCE</scope>
    <source>
        <strain evidence="9">AVDCRST_MAG50</strain>
    </source>
</reference>
<gene>
    <name evidence="9" type="ORF">AVDCRST_MAG50-346</name>
</gene>
<dbReference type="Gene3D" id="1.10.3720.10">
    <property type="entry name" value="MetI-like"/>
    <property type="match status" value="1"/>
</dbReference>
<dbReference type="AlphaFoldDB" id="A0A6J4H5X2"/>
<name>A0A6J4H5X2_9ACTN</name>
<feature type="transmembrane region" description="Helical" evidence="7">
    <location>
        <begin position="247"/>
        <end position="267"/>
    </location>
</feature>
<dbReference type="InterPro" id="IPR000515">
    <property type="entry name" value="MetI-like"/>
</dbReference>
<evidence type="ECO:0000313" key="9">
    <source>
        <dbReference type="EMBL" id="CAA9214067.1"/>
    </source>
</evidence>
<keyword evidence="2 7" id="KW-0813">Transport</keyword>
<feature type="domain" description="ABC transmembrane type-1" evidence="8">
    <location>
        <begin position="75"/>
        <end position="267"/>
    </location>
</feature>
<sequence>MASTAGARQLLRHPGAALGACGLAAVFAAATVAGRIAPDGHRRLSADFSQAPSLRHPMGTDAIGHDLFLQVLHGAQKSLQVAMVVTVLATVTGTTLGALAGYRGGWVDSLISRLTDLVLTVPVIVVLVVAAARLREQRESWLVIALLISVVAWPQTARVVRAAVLSVRERTFVSAAQALGASPLRILVVDVLPNAVAPIAVSATLTMATAVLLETALSFLGLGVAAPETSLGRLVATGQSAAGTRPWLFYFPGIVLVTMCVCVAAIGEGLRSALDPGRDDR</sequence>
<accession>A0A6J4H5X2</accession>
<evidence type="ECO:0000256" key="3">
    <source>
        <dbReference type="ARBA" id="ARBA00022475"/>
    </source>
</evidence>
<evidence type="ECO:0000256" key="1">
    <source>
        <dbReference type="ARBA" id="ARBA00004651"/>
    </source>
</evidence>